<keyword evidence="3" id="KW-0540">Nuclease</keyword>
<dbReference type="Gene3D" id="1.20.120.580">
    <property type="entry name" value="bsu32300-like"/>
    <property type="match status" value="1"/>
</dbReference>
<protein>
    <submittedName>
        <fullName evidence="7">DUF86 domain-containing protein</fullName>
    </submittedName>
</protein>
<dbReference type="PANTHER" id="PTHR34139">
    <property type="entry name" value="UPF0331 PROTEIN MJ0127"/>
    <property type="match status" value="1"/>
</dbReference>
<keyword evidence="2" id="KW-1277">Toxin-antitoxin system</keyword>
<dbReference type="GO" id="GO:0016787">
    <property type="term" value="F:hydrolase activity"/>
    <property type="evidence" value="ECO:0007669"/>
    <property type="project" value="UniProtKB-KW"/>
</dbReference>
<evidence type="ECO:0000256" key="1">
    <source>
        <dbReference type="ARBA" id="ARBA00022553"/>
    </source>
</evidence>
<dbReference type="Proteomes" id="UP001139238">
    <property type="component" value="Unassembled WGS sequence"/>
</dbReference>
<evidence type="ECO:0000256" key="5">
    <source>
        <dbReference type="ARBA" id="ARBA00022801"/>
    </source>
</evidence>
<accession>A0A9X1UQH1</accession>
<name>A0A9X1UQH1_9GAMM</name>
<comment type="similarity">
    <text evidence="6">Belongs to the HepT RNase toxin family.</text>
</comment>
<reference evidence="7" key="1">
    <citation type="submission" date="2021-08" db="EMBL/GenBank/DDBJ databases">
        <title>Complete genome sequence of Moraxella sp strain PS-22.</title>
        <authorList>
            <person name="Das S.K."/>
        </authorList>
    </citation>
    <scope>NUCLEOTIDE SEQUENCE</scope>
    <source>
        <strain evidence="7">PS-22</strain>
    </source>
</reference>
<dbReference type="InterPro" id="IPR008201">
    <property type="entry name" value="HepT-like"/>
</dbReference>
<sequence>MIELCQDIALFIEGIPHDEFMSDKRTQNAVAMSLIALGEIANTIYQKDPEFIENNAQIPWKYMRGMRNIIAHGYFELDFNIIYQTAERSIPELLTQLKDITKQ</sequence>
<evidence type="ECO:0000256" key="4">
    <source>
        <dbReference type="ARBA" id="ARBA00022741"/>
    </source>
</evidence>
<dbReference type="PANTHER" id="PTHR34139:SF1">
    <property type="entry name" value="RNASE MJ1380-RELATED"/>
    <property type="match status" value="1"/>
</dbReference>
<dbReference type="EMBL" id="JACSYB010000001">
    <property type="protein sequence ID" value="MCG8147145.1"/>
    <property type="molecule type" value="Genomic_DNA"/>
</dbReference>
<keyword evidence="4" id="KW-0547">Nucleotide-binding</keyword>
<evidence type="ECO:0000256" key="6">
    <source>
        <dbReference type="ARBA" id="ARBA00024207"/>
    </source>
</evidence>
<keyword evidence="5" id="KW-0378">Hydrolase</keyword>
<organism evidence="7 8">
    <name type="scientific">Moraxella tetraodonis</name>
    <dbReference type="NCBI Taxonomy" id="2767221"/>
    <lineage>
        <taxon>Bacteria</taxon>
        <taxon>Pseudomonadati</taxon>
        <taxon>Pseudomonadota</taxon>
        <taxon>Gammaproteobacteria</taxon>
        <taxon>Moraxellales</taxon>
        <taxon>Moraxellaceae</taxon>
        <taxon>Moraxella</taxon>
    </lineage>
</organism>
<proteinExistence type="inferred from homology"/>
<dbReference type="InterPro" id="IPR037038">
    <property type="entry name" value="HepT-like_sf"/>
</dbReference>
<dbReference type="GO" id="GO:0004540">
    <property type="term" value="F:RNA nuclease activity"/>
    <property type="evidence" value="ECO:0007669"/>
    <property type="project" value="InterPro"/>
</dbReference>
<dbReference type="GO" id="GO:0000166">
    <property type="term" value="F:nucleotide binding"/>
    <property type="evidence" value="ECO:0007669"/>
    <property type="project" value="UniProtKB-KW"/>
</dbReference>
<evidence type="ECO:0000313" key="7">
    <source>
        <dbReference type="EMBL" id="MCG8147145.1"/>
    </source>
</evidence>
<dbReference type="AlphaFoldDB" id="A0A9X1UQH1"/>
<gene>
    <name evidence="7" type="ORF">H9W84_03265</name>
</gene>
<keyword evidence="8" id="KW-1185">Reference proteome</keyword>
<evidence type="ECO:0000256" key="2">
    <source>
        <dbReference type="ARBA" id="ARBA00022649"/>
    </source>
</evidence>
<evidence type="ECO:0000313" key="8">
    <source>
        <dbReference type="Proteomes" id="UP001139238"/>
    </source>
</evidence>
<keyword evidence="1" id="KW-0597">Phosphoprotein</keyword>
<dbReference type="InterPro" id="IPR051813">
    <property type="entry name" value="HepT_RNase_toxin"/>
</dbReference>
<comment type="caution">
    <text evidence="7">The sequence shown here is derived from an EMBL/GenBank/DDBJ whole genome shotgun (WGS) entry which is preliminary data.</text>
</comment>
<evidence type="ECO:0000256" key="3">
    <source>
        <dbReference type="ARBA" id="ARBA00022722"/>
    </source>
</evidence>
<dbReference type="GO" id="GO:0110001">
    <property type="term" value="C:toxin-antitoxin complex"/>
    <property type="evidence" value="ECO:0007669"/>
    <property type="project" value="InterPro"/>
</dbReference>
<dbReference type="Pfam" id="PF01934">
    <property type="entry name" value="HepT-like"/>
    <property type="match status" value="1"/>
</dbReference>